<dbReference type="SMART" id="SM00155">
    <property type="entry name" value="PLDc"/>
    <property type="match status" value="2"/>
</dbReference>
<dbReference type="Pfam" id="PF13091">
    <property type="entry name" value="PLDc_2"/>
    <property type="match status" value="1"/>
</dbReference>
<evidence type="ECO:0000313" key="2">
    <source>
        <dbReference type="EMBL" id="HAN29060.1"/>
    </source>
</evidence>
<dbReference type="Gene3D" id="3.30.870.10">
    <property type="entry name" value="Endonuclease Chain A"/>
    <property type="match status" value="2"/>
</dbReference>
<dbReference type="AlphaFoldDB" id="A0A3C1KQR9"/>
<dbReference type="InterPro" id="IPR025202">
    <property type="entry name" value="PLD-like_dom"/>
</dbReference>
<name>A0A3C1KQR9_9GAMM</name>
<dbReference type="STRING" id="1121937.GCA_000423125_01467"/>
<dbReference type="CDD" id="cd09113">
    <property type="entry name" value="PLDc_ymdC_like_2"/>
    <property type="match status" value="1"/>
</dbReference>
<evidence type="ECO:0000313" key="3">
    <source>
        <dbReference type="Proteomes" id="UP000259273"/>
    </source>
</evidence>
<dbReference type="GO" id="GO:0032049">
    <property type="term" value="P:cardiolipin biosynthetic process"/>
    <property type="evidence" value="ECO:0007669"/>
    <property type="project" value="UniProtKB-ARBA"/>
</dbReference>
<evidence type="ECO:0000259" key="1">
    <source>
        <dbReference type="PROSITE" id="PS50035"/>
    </source>
</evidence>
<reference evidence="2 3" key="1">
    <citation type="journal article" date="2018" name="Nat. Biotechnol.">
        <title>A standardized bacterial taxonomy based on genome phylogeny substantially revises the tree of life.</title>
        <authorList>
            <person name="Parks D.H."/>
            <person name="Chuvochina M."/>
            <person name="Waite D.W."/>
            <person name="Rinke C."/>
            <person name="Skarshewski A."/>
            <person name="Chaumeil P.A."/>
            <person name="Hugenholtz P."/>
        </authorList>
    </citation>
    <scope>NUCLEOTIDE SEQUENCE [LARGE SCALE GENOMIC DNA]</scope>
    <source>
        <strain evidence="2">UBA9158</strain>
    </source>
</reference>
<gene>
    <name evidence="2" type="ORF">DCP75_15325</name>
</gene>
<sequence length="392" mass="43020">TAGKDTFLSQFDTHPNISVRLYNPFAYRGNRGLGFASDLSRLNHRMHNKSLTADNLLTVVGGRNIGNEYFNGLAHTAFSDLDVLAVGPVVNAVSSMFDQYWNSDAAVPMAAFARADDVAVERLSAARSQFEAVARSALASDYVQAIKGASWLEQMQLDQLTFAWGSANVIFDDPDKPLKREVTAETHLAPQLLPMLQNAAREVLIVSPYFVPGDTLVEFLAGLEERGIQVRILTNSLAANDVGLVHAGYMRYRKDLLRAGVELYEFKPEPGELQRNKRWTGSSTASLHAKTLGADARHVFVGSFNLDPRSVALNTEMGIIIDNNELAAQMRAGFEQVISHSAYAVALNGEGDLRWLDPAAPGSEPLAQEPRTTWWQRFVVGTLSLVVPESML</sequence>
<feature type="non-terminal residue" evidence="2">
    <location>
        <position position="1"/>
    </location>
</feature>
<dbReference type="SUPFAM" id="SSF56024">
    <property type="entry name" value="Phospholipase D/nuclease"/>
    <property type="match status" value="2"/>
</dbReference>
<feature type="domain" description="PLD phosphodiesterase" evidence="1">
    <location>
        <begin position="42"/>
        <end position="69"/>
    </location>
</feature>
<dbReference type="GO" id="GO:0030572">
    <property type="term" value="F:phosphatidyltransferase activity"/>
    <property type="evidence" value="ECO:0007669"/>
    <property type="project" value="UniProtKB-ARBA"/>
</dbReference>
<proteinExistence type="predicted"/>
<dbReference type="InterPro" id="IPR001736">
    <property type="entry name" value="PLipase_D/transphosphatidylase"/>
</dbReference>
<dbReference type="Proteomes" id="UP000259273">
    <property type="component" value="Unassembled WGS sequence"/>
</dbReference>
<feature type="domain" description="PLD phosphodiesterase" evidence="1">
    <location>
        <begin position="283"/>
        <end position="310"/>
    </location>
</feature>
<dbReference type="CDD" id="cd09111">
    <property type="entry name" value="PLDc_ymdC_like_1"/>
    <property type="match status" value="1"/>
</dbReference>
<accession>A0A3C1KQR9</accession>
<comment type="caution">
    <text evidence="2">The sequence shown here is derived from an EMBL/GenBank/DDBJ whole genome shotgun (WGS) entry which is preliminary data.</text>
</comment>
<dbReference type="PANTHER" id="PTHR21248">
    <property type="entry name" value="CARDIOLIPIN SYNTHASE"/>
    <property type="match status" value="1"/>
</dbReference>
<organism evidence="2 3">
    <name type="scientific">Haliea salexigens</name>
    <dbReference type="NCBI Taxonomy" id="287487"/>
    <lineage>
        <taxon>Bacteria</taxon>
        <taxon>Pseudomonadati</taxon>
        <taxon>Pseudomonadota</taxon>
        <taxon>Gammaproteobacteria</taxon>
        <taxon>Cellvibrionales</taxon>
        <taxon>Halieaceae</taxon>
        <taxon>Haliea</taxon>
    </lineage>
</organism>
<dbReference type="PANTHER" id="PTHR21248:SF12">
    <property type="entry name" value="CARDIOLIPIN SYNTHASE C"/>
    <property type="match status" value="1"/>
</dbReference>
<protein>
    <recommendedName>
        <fullName evidence="1">PLD phosphodiesterase domain-containing protein</fullName>
    </recommendedName>
</protein>
<dbReference type="PROSITE" id="PS50035">
    <property type="entry name" value="PLD"/>
    <property type="match status" value="2"/>
</dbReference>
<dbReference type="EMBL" id="DMND01000208">
    <property type="protein sequence ID" value="HAN29060.1"/>
    <property type="molecule type" value="Genomic_DNA"/>
</dbReference>